<dbReference type="AlphaFoldDB" id="A0A6C0BFK6"/>
<dbReference type="CDD" id="cd02947">
    <property type="entry name" value="TRX_family"/>
    <property type="match status" value="1"/>
</dbReference>
<dbReference type="PROSITE" id="PS00194">
    <property type="entry name" value="THIOREDOXIN_1"/>
    <property type="match status" value="1"/>
</dbReference>
<dbReference type="InterPro" id="IPR036249">
    <property type="entry name" value="Thioredoxin-like_sf"/>
</dbReference>
<organism evidence="2">
    <name type="scientific">viral metagenome</name>
    <dbReference type="NCBI Taxonomy" id="1070528"/>
    <lineage>
        <taxon>unclassified sequences</taxon>
        <taxon>metagenomes</taxon>
        <taxon>organismal metagenomes</taxon>
    </lineage>
</organism>
<dbReference type="InterPro" id="IPR013766">
    <property type="entry name" value="Thioredoxin_domain"/>
</dbReference>
<evidence type="ECO:0000313" key="2">
    <source>
        <dbReference type="EMBL" id="QHS91087.1"/>
    </source>
</evidence>
<reference evidence="2" key="1">
    <citation type="journal article" date="2020" name="Nature">
        <title>Giant virus diversity and host interactions through global metagenomics.</title>
        <authorList>
            <person name="Schulz F."/>
            <person name="Roux S."/>
            <person name="Paez-Espino D."/>
            <person name="Jungbluth S."/>
            <person name="Walsh D.A."/>
            <person name="Denef V.J."/>
            <person name="McMahon K.D."/>
            <person name="Konstantinidis K.T."/>
            <person name="Eloe-Fadrosh E.A."/>
            <person name="Kyrpides N.C."/>
            <person name="Woyke T."/>
        </authorList>
    </citation>
    <scope>NUCLEOTIDE SEQUENCE</scope>
    <source>
        <strain evidence="2">GVMAG-M-3300013004-44</strain>
    </source>
</reference>
<dbReference type="Gene3D" id="3.40.30.10">
    <property type="entry name" value="Glutaredoxin"/>
    <property type="match status" value="1"/>
</dbReference>
<evidence type="ECO:0000259" key="1">
    <source>
        <dbReference type="Pfam" id="PF00085"/>
    </source>
</evidence>
<dbReference type="InterPro" id="IPR017937">
    <property type="entry name" value="Thioredoxin_CS"/>
</dbReference>
<proteinExistence type="predicted"/>
<feature type="domain" description="Thioredoxin" evidence="1">
    <location>
        <begin position="15"/>
        <end position="98"/>
    </location>
</feature>
<dbReference type="EMBL" id="MN739155">
    <property type="protein sequence ID" value="QHS91087.1"/>
    <property type="molecule type" value="Genomic_DNA"/>
</dbReference>
<dbReference type="SUPFAM" id="SSF52833">
    <property type="entry name" value="Thioredoxin-like"/>
    <property type="match status" value="1"/>
</dbReference>
<dbReference type="Pfam" id="PF00085">
    <property type="entry name" value="Thioredoxin"/>
    <property type="match status" value="1"/>
</dbReference>
<name>A0A6C0BFK6_9ZZZZ</name>
<accession>A0A6C0BFK6</accession>
<protein>
    <recommendedName>
        <fullName evidence="1">Thioredoxin domain-containing protein</fullName>
    </recommendedName>
</protein>
<sequence length="113" mass="12901">MSNKQMIPLPSQEFFESLIKKNPQVPHDPITIIKFTAKWCGPCKRIDTNLLLSLSDKIKWYECDLDENDYTPGYCGVKSIPCFLAIVNGNCQPLLQSSDTMKVMQWIKGGFKQ</sequence>